<accession>A0A7I4F9F5</accession>
<gene>
    <name evidence="2" type="primary">LOC112295526</name>
</gene>
<dbReference type="Gramene" id="Pp3c18_21960V3.7">
    <property type="protein sequence ID" value="Pp3c18_21960V3.7"/>
    <property type="gene ID" value="Pp3c18_21960"/>
</dbReference>
<protein>
    <recommendedName>
        <fullName evidence="1">Serine hydrolase domain-containing protein</fullName>
    </recommendedName>
</protein>
<dbReference type="EMBL" id="ABEU02000018">
    <property type="status" value="NOT_ANNOTATED_CDS"/>
    <property type="molecule type" value="Genomic_DNA"/>
</dbReference>
<dbReference type="SUPFAM" id="SSF53474">
    <property type="entry name" value="alpha/beta-Hydrolases"/>
    <property type="match status" value="1"/>
</dbReference>
<evidence type="ECO:0000313" key="3">
    <source>
        <dbReference type="Proteomes" id="UP000006727"/>
    </source>
</evidence>
<dbReference type="OrthoDB" id="414698at2759"/>
<dbReference type="Gramene" id="Pp3c18_21960V3.5">
    <property type="protein sequence ID" value="Pp3c18_21960V3.5"/>
    <property type="gene ID" value="Pp3c18_21960"/>
</dbReference>
<dbReference type="EnsemblPlants" id="Pp3c18_21960V3.7">
    <property type="protein sequence ID" value="Pp3c18_21960V3.7"/>
    <property type="gene ID" value="Pp3c18_21960"/>
</dbReference>
<dbReference type="Gene3D" id="3.40.50.1820">
    <property type="entry name" value="alpha/beta hydrolase"/>
    <property type="match status" value="1"/>
</dbReference>
<dbReference type="InterPro" id="IPR029058">
    <property type="entry name" value="AB_hydrolase_fold"/>
</dbReference>
<name>A0A7I4F9F5_PHYPA</name>
<dbReference type="AlphaFoldDB" id="A0A7I4F9F5"/>
<reference evidence="2" key="3">
    <citation type="submission" date="2020-12" db="UniProtKB">
        <authorList>
            <consortium name="EnsemblPlants"/>
        </authorList>
    </citation>
    <scope>IDENTIFICATION</scope>
</reference>
<proteinExistence type="predicted"/>
<dbReference type="PANTHER" id="PTHR22778:SF51">
    <property type="entry name" value="DIHYDROFOLATE REDUCTASE"/>
    <property type="match status" value="1"/>
</dbReference>
<dbReference type="PANTHER" id="PTHR22778">
    <property type="entry name" value="OVARIAN CANCER GENE-2 PROTEIN-RELATED"/>
    <property type="match status" value="1"/>
</dbReference>
<dbReference type="InterPro" id="IPR005645">
    <property type="entry name" value="FSH-like_dom"/>
</dbReference>
<keyword evidence="3" id="KW-1185">Reference proteome</keyword>
<sequence>MQFAVRGHLCSPYCSAKTVEVLIASWFHSSFWNERTLPRSAVDTQLGSYFIKPTIVADMGLDAGLIVQKTQRKLRLLGLHGFRTSGDILQRQLSKWDPSLHDLIDVDCIDAPLPSVGKSDVEGIFEGPYYEWFRFNKDFTEFYYMDEMFSYITDYMKLHGPYDGLIGFSQGAIISGCIAGLQEKGLALQDVPPIRLVVLVAPAQLRAPHLKIVYEEPTIKCPTLAFLGDKDWLRSAGLDALKSFANCTIINHRHGHTVPRLDEAETATAARFLKSQLAAIDAMPQDQVKDSYLTFTAVHNIVDSKVHINPRNEDIYATP</sequence>
<feature type="domain" description="Serine hydrolase" evidence="1">
    <location>
        <begin position="72"/>
        <end position="265"/>
    </location>
</feature>
<dbReference type="EnsemblPlants" id="Pp3c18_21960V3.5">
    <property type="protein sequence ID" value="Pp3c18_21960V3.5"/>
    <property type="gene ID" value="Pp3c18_21960"/>
</dbReference>
<dbReference type="Pfam" id="PF03959">
    <property type="entry name" value="FSH1"/>
    <property type="match status" value="1"/>
</dbReference>
<organism evidence="2 3">
    <name type="scientific">Physcomitrium patens</name>
    <name type="common">Spreading-leaved earth moss</name>
    <name type="synonym">Physcomitrella patens</name>
    <dbReference type="NCBI Taxonomy" id="3218"/>
    <lineage>
        <taxon>Eukaryota</taxon>
        <taxon>Viridiplantae</taxon>
        <taxon>Streptophyta</taxon>
        <taxon>Embryophyta</taxon>
        <taxon>Bryophyta</taxon>
        <taxon>Bryophytina</taxon>
        <taxon>Bryopsida</taxon>
        <taxon>Funariidae</taxon>
        <taxon>Funariales</taxon>
        <taxon>Funariaceae</taxon>
        <taxon>Physcomitrium</taxon>
    </lineage>
</organism>
<reference evidence="2 3" key="1">
    <citation type="journal article" date="2008" name="Science">
        <title>The Physcomitrella genome reveals evolutionary insights into the conquest of land by plants.</title>
        <authorList>
            <person name="Rensing S."/>
            <person name="Lang D."/>
            <person name="Zimmer A."/>
            <person name="Terry A."/>
            <person name="Salamov A."/>
            <person name="Shapiro H."/>
            <person name="Nishiyama T."/>
            <person name="Perroud P.-F."/>
            <person name="Lindquist E."/>
            <person name="Kamisugi Y."/>
            <person name="Tanahashi T."/>
            <person name="Sakakibara K."/>
            <person name="Fujita T."/>
            <person name="Oishi K."/>
            <person name="Shin-I T."/>
            <person name="Kuroki Y."/>
            <person name="Toyoda A."/>
            <person name="Suzuki Y."/>
            <person name="Hashimoto A."/>
            <person name="Yamaguchi K."/>
            <person name="Sugano A."/>
            <person name="Kohara Y."/>
            <person name="Fujiyama A."/>
            <person name="Anterola A."/>
            <person name="Aoki S."/>
            <person name="Ashton N."/>
            <person name="Barbazuk W.B."/>
            <person name="Barker E."/>
            <person name="Bennetzen J."/>
            <person name="Bezanilla M."/>
            <person name="Blankenship R."/>
            <person name="Cho S.H."/>
            <person name="Dutcher S."/>
            <person name="Estelle M."/>
            <person name="Fawcett J.A."/>
            <person name="Gundlach H."/>
            <person name="Hanada K."/>
            <person name="Heyl A."/>
            <person name="Hicks K.A."/>
            <person name="Hugh J."/>
            <person name="Lohr M."/>
            <person name="Mayer K."/>
            <person name="Melkozernov A."/>
            <person name="Murata T."/>
            <person name="Nelson D."/>
            <person name="Pils B."/>
            <person name="Prigge M."/>
            <person name="Reiss B."/>
            <person name="Renner T."/>
            <person name="Rombauts S."/>
            <person name="Rushton P."/>
            <person name="Sanderfoot A."/>
            <person name="Schween G."/>
            <person name="Shiu S.-H."/>
            <person name="Stueber K."/>
            <person name="Theodoulou F.L."/>
            <person name="Tu H."/>
            <person name="Van de Peer Y."/>
            <person name="Verrier P.J."/>
            <person name="Waters E."/>
            <person name="Wood A."/>
            <person name="Yang L."/>
            <person name="Cove D."/>
            <person name="Cuming A."/>
            <person name="Hasebe M."/>
            <person name="Lucas S."/>
            <person name="Mishler D.B."/>
            <person name="Reski R."/>
            <person name="Grigoriev I."/>
            <person name="Quatrano R.S."/>
            <person name="Boore J.L."/>
        </authorList>
    </citation>
    <scope>NUCLEOTIDE SEQUENCE [LARGE SCALE GENOMIC DNA]</scope>
    <source>
        <strain evidence="2 3">cv. Gransden 2004</strain>
    </source>
</reference>
<dbReference type="GeneID" id="112295526"/>
<dbReference type="Proteomes" id="UP000006727">
    <property type="component" value="Chromosome 18"/>
</dbReference>
<evidence type="ECO:0000259" key="1">
    <source>
        <dbReference type="Pfam" id="PF03959"/>
    </source>
</evidence>
<dbReference type="KEGG" id="ppp:112295526"/>
<evidence type="ECO:0000313" key="2">
    <source>
        <dbReference type="EnsemblPlants" id="Pp3c18_21960V3.7"/>
    </source>
</evidence>
<dbReference type="RefSeq" id="XP_024403022.1">
    <property type="nucleotide sequence ID" value="XM_024547254.2"/>
</dbReference>
<reference evidence="2 3" key="2">
    <citation type="journal article" date="2018" name="Plant J.">
        <title>The Physcomitrella patens chromosome-scale assembly reveals moss genome structure and evolution.</title>
        <authorList>
            <person name="Lang D."/>
            <person name="Ullrich K.K."/>
            <person name="Murat F."/>
            <person name="Fuchs J."/>
            <person name="Jenkins J."/>
            <person name="Haas F.B."/>
            <person name="Piednoel M."/>
            <person name="Gundlach H."/>
            <person name="Van Bel M."/>
            <person name="Meyberg R."/>
            <person name="Vives C."/>
            <person name="Morata J."/>
            <person name="Symeonidi A."/>
            <person name="Hiss M."/>
            <person name="Muchero W."/>
            <person name="Kamisugi Y."/>
            <person name="Saleh O."/>
            <person name="Blanc G."/>
            <person name="Decker E.L."/>
            <person name="van Gessel N."/>
            <person name="Grimwood J."/>
            <person name="Hayes R.D."/>
            <person name="Graham S.W."/>
            <person name="Gunter L.E."/>
            <person name="McDaniel S.F."/>
            <person name="Hoernstein S.N.W."/>
            <person name="Larsson A."/>
            <person name="Li F.W."/>
            <person name="Perroud P.F."/>
            <person name="Phillips J."/>
            <person name="Ranjan P."/>
            <person name="Rokshar D.S."/>
            <person name="Rothfels C.J."/>
            <person name="Schneider L."/>
            <person name="Shu S."/>
            <person name="Stevenson D.W."/>
            <person name="Thummler F."/>
            <person name="Tillich M."/>
            <person name="Villarreal Aguilar J.C."/>
            <person name="Widiez T."/>
            <person name="Wong G.K."/>
            <person name="Wymore A."/>
            <person name="Zhang Y."/>
            <person name="Zimmer A.D."/>
            <person name="Quatrano R.S."/>
            <person name="Mayer K.F.X."/>
            <person name="Goodstein D."/>
            <person name="Casacuberta J.M."/>
            <person name="Vandepoele K."/>
            <person name="Reski R."/>
            <person name="Cuming A.C."/>
            <person name="Tuskan G.A."/>
            <person name="Maumus F."/>
            <person name="Salse J."/>
            <person name="Schmutz J."/>
            <person name="Rensing S.A."/>
        </authorList>
    </citation>
    <scope>NUCLEOTIDE SEQUENCE [LARGE SCALE GENOMIC DNA]</scope>
    <source>
        <strain evidence="2 3">cv. Gransden 2004</strain>
    </source>
</reference>
<dbReference type="FunFam" id="3.40.50.1820:FF:000843">
    <property type="entry name" value="Predicted protein"/>
    <property type="match status" value="1"/>
</dbReference>